<evidence type="ECO:0000256" key="2">
    <source>
        <dbReference type="SAM" id="SignalP"/>
    </source>
</evidence>
<dbReference type="PANTHER" id="PTHR36933">
    <property type="entry name" value="SLL0788 PROTEIN"/>
    <property type="match status" value="1"/>
</dbReference>
<feature type="domain" description="DUF305" evidence="3">
    <location>
        <begin position="78"/>
        <end position="219"/>
    </location>
</feature>
<name>A0ABP8JHC6_9ACTN</name>
<dbReference type="InterPro" id="IPR012347">
    <property type="entry name" value="Ferritin-like"/>
</dbReference>
<keyword evidence="2" id="KW-0732">Signal</keyword>
<dbReference type="RefSeq" id="WP_344994374.1">
    <property type="nucleotide sequence ID" value="NZ_BAABFR010000024.1"/>
</dbReference>
<dbReference type="Proteomes" id="UP001500635">
    <property type="component" value="Unassembled WGS sequence"/>
</dbReference>
<dbReference type="Pfam" id="PF03713">
    <property type="entry name" value="DUF305"/>
    <property type="match status" value="1"/>
</dbReference>
<reference evidence="5" key="1">
    <citation type="journal article" date="2019" name="Int. J. Syst. Evol. Microbiol.">
        <title>The Global Catalogue of Microorganisms (GCM) 10K type strain sequencing project: providing services to taxonomists for standard genome sequencing and annotation.</title>
        <authorList>
            <consortium name="The Broad Institute Genomics Platform"/>
            <consortium name="The Broad Institute Genome Sequencing Center for Infectious Disease"/>
            <person name="Wu L."/>
            <person name="Ma J."/>
        </authorList>
    </citation>
    <scope>NUCLEOTIDE SEQUENCE [LARGE SCALE GENOMIC DNA]</scope>
    <source>
        <strain evidence="5">JCM 17688</strain>
    </source>
</reference>
<organism evidence="4 5">
    <name type="scientific">Tsukamurella soli</name>
    <dbReference type="NCBI Taxonomy" id="644556"/>
    <lineage>
        <taxon>Bacteria</taxon>
        <taxon>Bacillati</taxon>
        <taxon>Actinomycetota</taxon>
        <taxon>Actinomycetes</taxon>
        <taxon>Mycobacteriales</taxon>
        <taxon>Tsukamurellaceae</taxon>
        <taxon>Tsukamurella</taxon>
    </lineage>
</organism>
<accession>A0ABP8JHC6</accession>
<evidence type="ECO:0000259" key="3">
    <source>
        <dbReference type="Pfam" id="PF03713"/>
    </source>
</evidence>
<feature type="chain" id="PRO_5046655951" description="DUF305 domain-containing protein" evidence="2">
    <location>
        <begin position="31"/>
        <end position="220"/>
    </location>
</feature>
<feature type="compositionally biased region" description="Low complexity" evidence="1">
    <location>
        <begin position="58"/>
        <end position="70"/>
    </location>
</feature>
<evidence type="ECO:0000313" key="5">
    <source>
        <dbReference type="Proteomes" id="UP001500635"/>
    </source>
</evidence>
<gene>
    <name evidence="4" type="ORF">GCM10023147_19280</name>
</gene>
<feature type="signal peptide" evidence="2">
    <location>
        <begin position="1"/>
        <end position="30"/>
    </location>
</feature>
<dbReference type="PANTHER" id="PTHR36933:SF1">
    <property type="entry name" value="SLL0788 PROTEIN"/>
    <property type="match status" value="1"/>
</dbReference>
<dbReference type="PROSITE" id="PS51257">
    <property type="entry name" value="PROKAR_LIPOPROTEIN"/>
    <property type="match status" value="1"/>
</dbReference>
<keyword evidence="5" id="KW-1185">Reference proteome</keyword>
<proteinExistence type="predicted"/>
<sequence length="220" mass="22841">MDRNRIHAASPLAVAVPLVAALALSGCSSAVTDHPALSSGAAGMSMPNGMAMPGGSGVPAPAGASSAPSSPDRHDSADIAFASMMYPHHAQAIEMAKMVAGKGARPEVGALAASIEKSQQPQMDAFTRLLRAWGAPAPSATMSHPMDGIMTDAQMQNLQKLRGAAFDHEWLTMMIEHHQGAIAMSDTELAQGVNPEALRIAGDIKTGQQREIDQMRALLG</sequence>
<dbReference type="EMBL" id="BAABFR010000024">
    <property type="protein sequence ID" value="GAA4390910.1"/>
    <property type="molecule type" value="Genomic_DNA"/>
</dbReference>
<dbReference type="Gene3D" id="1.20.1260.10">
    <property type="match status" value="1"/>
</dbReference>
<evidence type="ECO:0000256" key="1">
    <source>
        <dbReference type="SAM" id="MobiDB-lite"/>
    </source>
</evidence>
<dbReference type="InterPro" id="IPR005183">
    <property type="entry name" value="DUF305_CopM-like"/>
</dbReference>
<evidence type="ECO:0000313" key="4">
    <source>
        <dbReference type="EMBL" id="GAA4390910.1"/>
    </source>
</evidence>
<protein>
    <recommendedName>
        <fullName evidence="3">DUF305 domain-containing protein</fullName>
    </recommendedName>
</protein>
<comment type="caution">
    <text evidence="4">The sequence shown here is derived from an EMBL/GenBank/DDBJ whole genome shotgun (WGS) entry which is preliminary data.</text>
</comment>
<feature type="region of interest" description="Disordered" evidence="1">
    <location>
        <begin position="48"/>
        <end position="74"/>
    </location>
</feature>